<sequence length="181" mass="19534">MSLLSAWLPGDMDRVWSAVSSTTAACIAPASDLLQIHTQSLDENNRISRIRYIQTAPASRARDPSSNPSAPSALAPEKIPRGPGLIPGWDFPPLSLPPAASPTRTGLVHGYCWSLCRPSLVSFKVDTFELDCRFRASELATVILCSLFLSGVHFGIADLCPLASAPRHPISENPWTPFLQG</sequence>
<evidence type="ECO:0000313" key="3">
    <source>
        <dbReference type="Proteomes" id="UP000240760"/>
    </source>
</evidence>
<keyword evidence="3" id="KW-1185">Reference proteome</keyword>
<gene>
    <name evidence="2" type="ORF">M440DRAFT_293361</name>
</gene>
<dbReference type="Proteomes" id="UP000240760">
    <property type="component" value="Unassembled WGS sequence"/>
</dbReference>
<dbReference type="AlphaFoldDB" id="A0A2T4C8J0"/>
<reference evidence="2 3" key="1">
    <citation type="submission" date="2016-07" db="EMBL/GenBank/DDBJ databases">
        <title>Multiple horizontal gene transfer events from other fungi enriched the ability of initially mycotrophic Trichoderma (Ascomycota) to feed on dead plant biomass.</title>
        <authorList>
            <consortium name="DOE Joint Genome Institute"/>
            <person name="Aerts A."/>
            <person name="Atanasova L."/>
            <person name="Chenthamara K."/>
            <person name="Zhang J."/>
            <person name="Grujic M."/>
            <person name="Henrissat B."/>
            <person name="Kuo A."/>
            <person name="Salamov A."/>
            <person name="Lipzen A."/>
            <person name="Labutti K."/>
            <person name="Barry K."/>
            <person name="Miao Y."/>
            <person name="Rahimi M.J."/>
            <person name="Shen Q."/>
            <person name="Grigoriev I.V."/>
            <person name="Kubicek C.P."/>
            <person name="Druzhinina I.S."/>
        </authorList>
    </citation>
    <scope>NUCLEOTIDE SEQUENCE [LARGE SCALE GENOMIC DNA]</scope>
    <source>
        <strain evidence="2 3">ATCC 18648</strain>
    </source>
</reference>
<name>A0A2T4C8J0_TRILO</name>
<evidence type="ECO:0000313" key="2">
    <source>
        <dbReference type="EMBL" id="PTB77838.1"/>
    </source>
</evidence>
<feature type="region of interest" description="Disordered" evidence="1">
    <location>
        <begin position="57"/>
        <end position="78"/>
    </location>
</feature>
<feature type="compositionally biased region" description="Low complexity" evidence="1">
    <location>
        <begin position="57"/>
        <end position="76"/>
    </location>
</feature>
<evidence type="ECO:0000256" key="1">
    <source>
        <dbReference type="SAM" id="MobiDB-lite"/>
    </source>
</evidence>
<proteinExistence type="predicted"/>
<accession>A0A2T4C8J0</accession>
<dbReference type="EMBL" id="KZ679130">
    <property type="protein sequence ID" value="PTB77838.1"/>
    <property type="molecule type" value="Genomic_DNA"/>
</dbReference>
<protein>
    <submittedName>
        <fullName evidence="2">Uncharacterized protein</fullName>
    </submittedName>
</protein>
<organism evidence="2 3">
    <name type="scientific">Trichoderma longibrachiatum ATCC 18648</name>
    <dbReference type="NCBI Taxonomy" id="983965"/>
    <lineage>
        <taxon>Eukaryota</taxon>
        <taxon>Fungi</taxon>
        <taxon>Dikarya</taxon>
        <taxon>Ascomycota</taxon>
        <taxon>Pezizomycotina</taxon>
        <taxon>Sordariomycetes</taxon>
        <taxon>Hypocreomycetidae</taxon>
        <taxon>Hypocreales</taxon>
        <taxon>Hypocreaceae</taxon>
        <taxon>Trichoderma</taxon>
    </lineage>
</organism>